<feature type="domain" description="RING-type" evidence="7">
    <location>
        <begin position="618"/>
        <end position="658"/>
    </location>
</feature>
<evidence type="ECO:0000256" key="5">
    <source>
        <dbReference type="SAM" id="Coils"/>
    </source>
</evidence>
<dbReference type="InterPro" id="IPR050143">
    <property type="entry name" value="TRIM/RBCC"/>
</dbReference>
<dbReference type="AlphaFoldDB" id="A0A8J7P8B1"/>
<evidence type="ECO:0000259" key="8">
    <source>
        <dbReference type="PROSITE" id="PS50119"/>
    </source>
</evidence>
<feature type="non-terminal residue" evidence="9">
    <location>
        <position position="1"/>
    </location>
</feature>
<name>A0A8J7P8B1_ATRSP</name>
<dbReference type="Gene3D" id="3.30.160.60">
    <property type="entry name" value="Classic Zinc Finger"/>
    <property type="match status" value="3"/>
</dbReference>
<evidence type="ECO:0000256" key="3">
    <source>
        <dbReference type="ARBA" id="ARBA00022833"/>
    </source>
</evidence>
<keyword evidence="1" id="KW-0479">Metal-binding</keyword>
<dbReference type="SUPFAM" id="SSF57845">
    <property type="entry name" value="B-box zinc-binding domain"/>
    <property type="match status" value="3"/>
</dbReference>
<feature type="domain" description="B box-type" evidence="8">
    <location>
        <begin position="392"/>
        <end position="433"/>
    </location>
</feature>
<dbReference type="InterPro" id="IPR001841">
    <property type="entry name" value="Znf_RING"/>
</dbReference>
<dbReference type="PROSITE" id="PS00518">
    <property type="entry name" value="ZF_RING_1"/>
    <property type="match status" value="3"/>
</dbReference>
<dbReference type="Pfam" id="PF00643">
    <property type="entry name" value="zf-B_box"/>
    <property type="match status" value="3"/>
</dbReference>
<dbReference type="Pfam" id="PF13445">
    <property type="entry name" value="zf-RING_UBOX"/>
    <property type="match status" value="3"/>
</dbReference>
<feature type="compositionally biased region" description="Basic and acidic residues" evidence="6">
    <location>
        <begin position="197"/>
        <end position="209"/>
    </location>
</feature>
<dbReference type="InterPro" id="IPR017907">
    <property type="entry name" value="Znf_RING_CS"/>
</dbReference>
<feature type="coiled-coil region" evidence="5">
    <location>
        <begin position="1004"/>
        <end position="1036"/>
    </location>
</feature>
<evidence type="ECO:0000313" key="9">
    <source>
        <dbReference type="EMBL" id="MBN3324643.1"/>
    </source>
</evidence>
<comment type="caution">
    <text evidence="9">The sequence shown here is derived from an EMBL/GenBank/DDBJ whole genome shotgun (WGS) entry which is preliminary data.</text>
</comment>
<feature type="domain" description="RING-type" evidence="7">
    <location>
        <begin position="13"/>
        <end position="53"/>
    </location>
</feature>
<feature type="domain" description="B box-type" evidence="8">
    <location>
        <begin position="84"/>
        <end position="125"/>
    </location>
</feature>
<keyword evidence="3" id="KW-0862">Zinc</keyword>
<dbReference type="GO" id="GO:0008270">
    <property type="term" value="F:zinc ion binding"/>
    <property type="evidence" value="ECO:0007669"/>
    <property type="project" value="UniProtKB-KW"/>
</dbReference>
<evidence type="ECO:0000256" key="6">
    <source>
        <dbReference type="SAM" id="MobiDB-lite"/>
    </source>
</evidence>
<gene>
    <name evidence="9" type="primary">Trim35_4</name>
    <name evidence="9" type="ORF">GTO95_0009596</name>
</gene>
<keyword evidence="2 4" id="KW-0863">Zinc-finger</keyword>
<evidence type="ECO:0000256" key="1">
    <source>
        <dbReference type="ARBA" id="ARBA00022723"/>
    </source>
</evidence>
<evidence type="ECO:0000256" key="4">
    <source>
        <dbReference type="PROSITE-ProRule" id="PRU00024"/>
    </source>
</evidence>
<keyword evidence="5" id="KW-0175">Coiled coil</keyword>
<feature type="domain" description="RING-type" evidence="7">
    <location>
        <begin position="320"/>
        <end position="360"/>
    </location>
</feature>
<dbReference type="InterPro" id="IPR027370">
    <property type="entry name" value="Znf-RING_euk"/>
</dbReference>
<dbReference type="PROSITE" id="PS50119">
    <property type="entry name" value="ZF_BBOX"/>
    <property type="match status" value="3"/>
</dbReference>
<dbReference type="Proteomes" id="UP000736164">
    <property type="component" value="Unassembled WGS sequence"/>
</dbReference>
<dbReference type="SUPFAM" id="SSF57850">
    <property type="entry name" value="RING/U-box"/>
    <property type="match status" value="3"/>
</dbReference>
<evidence type="ECO:0000256" key="2">
    <source>
        <dbReference type="ARBA" id="ARBA00022771"/>
    </source>
</evidence>
<dbReference type="SMART" id="SM00184">
    <property type="entry name" value="RING"/>
    <property type="match status" value="3"/>
</dbReference>
<sequence length="1195" mass="138153">MEGSYVLEKELSCPVCCEIFKEPVLLSCRHSFCKSCLQQHWEQKGSQECPAYRHSSMDHPPISLTLKKLCEVFSQERSRRPPVGSEELCRLHREKLKVFCLTDQEAVWFVCQTSEKHENHKLRPLEEAAEKQKPTQITYCIFCFVTDNNSLRCRGLVSVKQSIEKSDPCREKQIKDEFEKLHQFLQAEEATSKAARRKEEEQKSQMMKEKIESLTREISSLTDTIRAIEQEMGGEDILFLQVEMTLSQMGMHLAKPGYHDQWSSIGAYLSRECQMDIWTAFLCVRKHTTTPQAKLTLKKRPQKIRVQLDFDKVLEEELSCPVCCEIFKDPVVLTCSHSFCKACLQQYWQMKGSQECPVCRRRSSKDKHTLNLALKNLCEAMLKERSQRPPAGSEELCSLHREKLKLFCLTDQEPVCVVCQTSRKHKNHELCPVEEAVVDYKEELKAVLEPMQKKLEAFNKVKHTCDHTAEYIKSQAQRTERQIKEEFEKLHQFLRDEETARIAALRGEEEQKSRMMKGKIESLTREISSLSNTIRAIEQEMGAENVSFLQKYKDTKCRAQCTLQNPEVVSGALIDVAKHLGSLKYRVWEKMLRIVQYNARYSEEMAARSSVLEEELSCPVCYEIFTDPVVLTCSHSFCKACLQQYWEQKGSQECPACRRRSSRDNPPINLALKNLCEAFLQERSQRPPVGSEVLCSLHREKLKLFCLNDEEPVCVDCVTLEKHENHKFCSVQETSQKYKEELKAVLQSLQKKLDSFKHTYDQTVVHIKKQALQTEKQIKEEFEKLRQFLRDEEAARIAALREEEKEKRQMMEQKIESLTREISSLSDTVRVVEQEMGAEDISFLLTPKNYCRAQCTLQDPEVVSGALIDVAKHLGSLKYRVWEKMLGIVQYRGSSCYPEPQGSSRVALSTPPVLVAWFLLVSALGILDLSLLASFSGSSIQHPGGSFWLLFCLLFKAASSLGSRLFSFPHSPLQAQKTERLIKEEFEKLHQFLHDKEVATIAALKEEEEQKSQMMKEKLKAVLEPLQKKLETFNKDKETCDRCAEHIKTQVHQTEKQIKEEFEKLHQFLQDEEAARTAAVREEEELKSHMMKEKIESLTREITSLSETIRAVKQDMSAGDISFLQNYKHTKGRAQRTLQDPEGVLGALIDVAKHLDSLKYRVWEKMLGIVQYNEYWGTGITRGREIDWFSVQDVV</sequence>
<dbReference type="PANTHER" id="PTHR24103">
    <property type="entry name" value="E3 UBIQUITIN-PROTEIN LIGASE TRIM"/>
    <property type="match status" value="1"/>
</dbReference>
<feature type="non-terminal residue" evidence="9">
    <location>
        <position position="1195"/>
    </location>
</feature>
<evidence type="ECO:0000259" key="7">
    <source>
        <dbReference type="PROSITE" id="PS50089"/>
    </source>
</evidence>
<dbReference type="EMBL" id="JAAWVO010071150">
    <property type="protein sequence ID" value="MBN3324643.1"/>
    <property type="molecule type" value="Genomic_DNA"/>
</dbReference>
<keyword evidence="10" id="KW-1185">Reference proteome</keyword>
<proteinExistence type="predicted"/>
<feature type="domain" description="B box-type" evidence="8">
    <location>
        <begin position="690"/>
        <end position="731"/>
    </location>
</feature>
<feature type="coiled-coil region" evidence="5">
    <location>
        <begin position="1081"/>
        <end position="1115"/>
    </location>
</feature>
<protein>
    <submittedName>
        <fullName evidence="9">TRI35 protein</fullName>
    </submittedName>
</protein>
<dbReference type="InterPro" id="IPR013083">
    <property type="entry name" value="Znf_RING/FYVE/PHD"/>
</dbReference>
<dbReference type="Gene3D" id="3.30.40.10">
    <property type="entry name" value="Zinc/RING finger domain, C3HC4 (zinc finger)"/>
    <property type="match status" value="3"/>
</dbReference>
<feature type="region of interest" description="Disordered" evidence="6">
    <location>
        <begin position="190"/>
        <end position="209"/>
    </location>
</feature>
<evidence type="ECO:0000313" key="10">
    <source>
        <dbReference type="Proteomes" id="UP000736164"/>
    </source>
</evidence>
<dbReference type="InterPro" id="IPR000315">
    <property type="entry name" value="Znf_B-box"/>
</dbReference>
<feature type="coiled-coil region" evidence="5">
    <location>
        <begin position="739"/>
        <end position="835"/>
    </location>
</feature>
<dbReference type="SMART" id="SM00336">
    <property type="entry name" value="BBOX"/>
    <property type="match status" value="3"/>
</dbReference>
<dbReference type="PROSITE" id="PS50089">
    <property type="entry name" value="ZF_RING_2"/>
    <property type="match status" value="3"/>
</dbReference>
<accession>A0A8J7P8B1</accession>
<organism evidence="9 10">
    <name type="scientific">Atractosteus spatula</name>
    <name type="common">Alligator gar</name>
    <name type="synonym">Lepisosteus spatula</name>
    <dbReference type="NCBI Taxonomy" id="7917"/>
    <lineage>
        <taxon>Eukaryota</taxon>
        <taxon>Metazoa</taxon>
        <taxon>Chordata</taxon>
        <taxon>Craniata</taxon>
        <taxon>Vertebrata</taxon>
        <taxon>Euteleostomi</taxon>
        <taxon>Actinopterygii</taxon>
        <taxon>Neopterygii</taxon>
        <taxon>Holostei</taxon>
        <taxon>Semionotiformes</taxon>
        <taxon>Lepisosteidae</taxon>
        <taxon>Atractosteus</taxon>
    </lineage>
</organism>
<reference evidence="9" key="1">
    <citation type="journal article" date="2021" name="Cell">
        <title>Tracing the genetic footprints of vertebrate landing in non-teleost ray-finned fishes.</title>
        <authorList>
            <person name="Bi X."/>
            <person name="Wang K."/>
            <person name="Yang L."/>
            <person name="Pan H."/>
            <person name="Jiang H."/>
            <person name="Wei Q."/>
            <person name="Fang M."/>
            <person name="Yu H."/>
            <person name="Zhu C."/>
            <person name="Cai Y."/>
            <person name="He Y."/>
            <person name="Gan X."/>
            <person name="Zeng H."/>
            <person name="Yu D."/>
            <person name="Zhu Y."/>
            <person name="Jiang H."/>
            <person name="Qiu Q."/>
            <person name="Yang H."/>
            <person name="Zhang Y.E."/>
            <person name="Wang W."/>
            <person name="Zhu M."/>
            <person name="He S."/>
            <person name="Zhang G."/>
        </authorList>
    </citation>
    <scope>NUCLEOTIDE SEQUENCE</scope>
    <source>
        <strain evidence="9">Allg_001</strain>
    </source>
</reference>